<dbReference type="Proteomes" id="UP000403266">
    <property type="component" value="Unassembled WGS sequence"/>
</dbReference>
<keyword evidence="3" id="KW-1185">Reference proteome</keyword>
<gene>
    <name evidence="2" type="ORF">FS320_23345</name>
</gene>
<dbReference type="RefSeq" id="WP_152714324.1">
    <property type="nucleotide sequence ID" value="NZ_VOSK01000119.1"/>
</dbReference>
<accession>A0A5N7MME0</accession>
<name>A0A5N7MME0_9HYPH</name>
<protein>
    <recommendedName>
        <fullName evidence="1">DUF6894 domain-containing protein</fullName>
    </recommendedName>
</protein>
<reference evidence="2 3" key="1">
    <citation type="journal article" date="2019" name="Syst. Appl. Microbiol.">
        <title>Microvirga tunisiensis sp. nov., a root nodule symbiotic bacterium isolated from Lupinus micranthus and L. luteus grown in Northern Tunisia.</title>
        <authorList>
            <person name="Msaddak A."/>
            <person name="Rejili M."/>
            <person name="Duran D."/>
            <person name="Mars M."/>
            <person name="Palacios J.M."/>
            <person name="Ruiz-Argueso T."/>
            <person name="Rey L."/>
            <person name="Imperial J."/>
        </authorList>
    </citation>
    <scope>NUCLEOTIDE SEQUENCE [LARGE SCALE GENOMIC DNA]</scope>
    <source>
        <strain evidence="2 3">Lmie10</strain>
    </source>
</reference>
<comment type="caution">
    <text evidence="2">The sequence shown here is derived from an EMBL/GenBank/DDBJ whole genome shotgun (WGS) entry which is preliminary data.</text>
</comment>
<dbReference type="Pfam" id="PF21834">
    <property type="entry name" value="DUF6894"/>
    <property type="match status" value="1"/>
</dbReference>
<feature type="domain" description="DUF6894" evidence="1">
    <location>
        <begin position="3"/>
        <end position="73"/>
    </location>
</feature>
<proteinExistence type="predicted"/>
<evidence type="ECO:0000313" key="3">
    <source>
        <dbReference type="Proteomes" id="UP000403266"/>
    </source>
</evidence>
<dbReference type="OrthoDB" id="8020757at2"/>
<evidence type="ECO:0000313" key="2">
    <source>
        <dbReference type="EMBL" id="MPR28018.1"/>
    </source>
</evidence>
<organism evidence="2 3">
    <name type="scientific">Microvirga tunisiensis</name>
    <dbReference type="NCBI Taxonomy" id="2108360"/>
    <lineage>
        <taxon>Bacteria</taxon>
        <taxon>Pseudomonadati</taxon>
        <taxon>Pseudomonadota</taxon>
        <taxon>Alphaproteobacteria</taxon>
        <taxon>Hyphomicrobiales</taxon>
        <taxon>Methylobacteriaceae</taxon>
        <taxon>Microvirga</taxon>
    </lineage>
</organism>
<dbReference type="AlphaFoldDB" id="A0A5N7MME0"/>
<evidence type="ECO:0000259" key="1">
    <source>
        <dbReference type="Pfam" id="PF21834"/>
    </source>
</evidence>
<dbReference type="EMBL" id="VOSK01000119">
    <property type="protein sequence ID" value="MPR28018.1"/>
    <property type="molecule type" value="Genomic_DNA"/>
</dbReference>
<sequence>MSRFYLHIRGKDGGMSYDDLGLDYPDVETAWRAVAQAAQNLKHVFAARGHDPRDYAIEVEDDTGEVVFRLPFSEHLRSSLPQSHATYKIVGSHLGWLIFCDDEFVAGFAQRLSAELLVWEMVESRCAGHKASQVLVEDELVCEKHLCRCFKEALSGTLLS</sequence>
<dbReference type="InterPro" id="IPR054189">
    <property type="entry name" value="DUF6894"/>
</dbReference>